<evidence type="ECO:0000259" key="4">
    <source>
        <dbReference type="Pfam" id="PF17853"/>
    </source>
</evidence>
<feature type="domain" description="Purine catabolism PurC-like" evidence="2">
    <location>
        <begin position="17"/>
        <end position="136"/>
    </location>
</feature>
<dbReference type="InterPro" id="IPR025736">
    <property type="entry name" value="PucR_C-HTH_dom"/>
</dbReference>
<dbReference type="InterPro" id="IPR041522">
    <property type="entry name" value="CdaR_GGDEF"/>
</dbReference>
<dbReference type="Pfam" id="PF07905">
    <property type="entry name" value="PucR"/>
    <property type="match status" value="1"/>
</dbReference>
<dbReference type="AlphaFoldDB" id="A0A212KBE2"/>
<protein>
    <submittedName>
        <fullName evidence="5">Putative Sugar diacid utilization regulator</fullName>
    </submittedName>
</protein>
<gene>
    <name evidence="5" type="ORF">KL86CLO1_12559</name>
</gene>
<evidence type="ECO:0000259" key="3">
    <source>
        <dbReference type="Pfam" id="PF13556"/>
    </source>
</evidence>
<dbReference type="InterPro" id="IPR012914">
    <property type="entry name" value="PucR_dom"/>
</dbReference>
<dbReference type="PANTHER" id="PTHR33744">
    <property type="entry name" value="CARBOHYDRATE DIACID REGULATOR"/>
    <property type="match status" value="1"/>
</dbReference>
<dbReference type="Pfam" id="PF13556">
    <property type="entry name" value="HTH_30"/>
    <property type="match status" value="1"/>
</dbReference>
<dbReference type="InterPro" id="IPR042070">
    <property type="entry name" value="PucR_C-HTH_sf"/>
</dbReference>
<dbReference type="Pfam" id="PF17853">
    <property type="entry name" value="GGDEF_2"/>
    <property type="match status" value="1"/>
</dbReference>
<sequence>MAVQNTGELSYFPCLSELLALPVFQGSRVLAGEAGLETLVTGVNLSDTPEYYNWLSSGELMITACYAIHDDPDALAGFVPKLVERGMSGLCVKPVQYLGTVPQVMVDKAREHAFPLVLLPDGVRFADIIKAVSDELLLRQTALLSSILTINKLLTRTIVEGADLDEISRMACSLTGSSILILDCINSRRSLRLTESAAARFCGMGDDEVCAAIISGAKMYVLEVGGYSFGFLYIYDPAHPLAKWDEGILTQVLQTIPLEISRERTVRENSDRFLDDFVLHLLSDNILDEERECARAMGLGMDMRENCLIIRAQLQERPDAANKYAGLFQRTLLVSEIKSTLANLGISMRKIHTGGEYLIILSSAMDQRSFSAVSERFPEAVEKLNLEYAALRITAGCGRPHAGIAGLRQSDHEACVALRAARRSTGLLLFSKLGLLRVLYASEPEEESAAFVRETLDKLLEREQSKGQELLKTLESYFRNFGNLRRVSEEMFTHYNTVVYRIKSIQAATGLDLHDADQRFLLELALYLHRNS</sequence>
<feature type="domain" description="PucR C-terminal helix-turn-helix" evidence="3">
    <location>
        <begin position="470"/>
        <end position="527"/>
    </location>
</feature>
<accession>A0A212KBE2</accession>
<proteinExistence type="inferred from homology"/>
<dbReference type="PANTHER" id="PTHR33744:SF1">
    <property type="entry name" value="DNA-BINDING TRANSCRIPTIONAL ACTIVATOR ADER"/>
    <property type="match status" value="1"/>
</dbReference>
<reference evidence="5" key="1">
    <citation type="submission" date="2016-04" db="EMBL/GenBank/DDBJ databases">
        <authorList>
            <person name="Evans L.H."/>
            <person name="Alamgir A."/>
            <person name="Owens N."/>
            <person name="Weber N.D."/>
            <person name="Virtaneva K."/>
            <person name="Barbian K."/>
            <person name="Babar A."/>
            <person name="Rosenke K."/>
        </authorList>
    </citation>
    <scope>NUCLEOTIDE SEQUENCE</scope>
    <source>
        <strain evidence="5">86</strain>
    </source>
</reference>
<evidence type="ECO:0000256" key="1">
    <source>
        <dbReference type="ARBA" id="ARBA00006754"/>
    </source>
</evidence>
<feature type="domain" description="CdaR GGDEF-like" evidence="4">
    <location>
        <begin position="294"/>
        <end position="420"/>
    </location>
</feature>
<evidence type="ECO:0000313" key="5">
    <source>
        <dbReference type="EMBL" id="SBW09000.1"/>
    </source>
</evidence>
<organism evidence="5">
    <name type="scientific">uncultured Eubacteriales bacterium</name>
    <dbReference type="NCBI Taxonomy" id="172733"/>
    <lineage>
        <taxon>Bacteria</taxon>
        <taxon>Bacillati</taxon>
        <taxon>Bacillota</taxon>
        <taxon>Clostridia</taxon>
        <taxon>Eubacteriales</taxon>
        <taxon>environmental samples</taxon>
    </lineage>
</organism>
<dbReference type="EMBL" id="FLUN01000001">
    <property type="protein sequence ID" value="SBW09000.1"/>
    <property type="molecule type" value="Genomic_DNA"/>
</dbReference>
<comment type="similarity">
    <text evidence="1">Belongs to the CdaR family.</text>
</comment>
<name>A0A212KBE2_9FIRM</name>
<dbReference type="InterPro" id="IPR051448">
    <property type="entry name" value="CdaR-like_regulators"/>
</dbReference>
<evidence type="ECO:0000259" key="2">
    <source>
        <dbReference type="Pfam" id="PF07905"/>
    </source>
</evidence>
<dbReference type="Gene3D" id="1.10.10.2840">
    <property type="entry name" value="PucR C-terminal helix-turn-helix domain"/>
    <property type="match status" value="1"/>
</dbReference>